<evidence type="ECO:0000313" key="1">
    <source>
        <dbReference type="EMBL" id="KAF7569123.1"/>
    </source>
</evidence>
<dbReference type="GeneID" id="90956972"/>
<reference evidence="1" key="1">
    <citation type="journal article" date="2018" name="BMC Genomics">
        <title>Comparative genomics of the wheat fungal pathogen Pyrenophora tritici-repentis reveals chromosomal variations and genome plasticity.</title>
        <authorList>
            <person name="Moolhuijzen P."/>
            <person name="See P.T."/>
            <person name="Hane J.K."/>
            <person name="Shi G."/>
            <person name="Liu Z."/>
            <person name="Oliver R.P."/>
            <person name="Moffat C.S."/>
        </authorList>
    </citation>
    <scope>NUCLEOTIDE SEQUENCE [LARGE SCALE GENOMIC DNA]</scope>
    <source>
        <strain evidence="1">M4</strain>
    </source>
</reference>
<proteinExistence type="predicted"/>
<dbReference type="KEGG" id="ptrr:90956972"/>
<accession>A0A2W1F2H8</accession>
<protein>
    <submittedName>
        <fullName evidence="1">Uncharacterized protein</fullName>
    </submittedName>
</protein>
<name>A0A2W1F2H8_9PLEO</name>
<dbReference type="Proteomes" id="UP000245464">
    <property type="component" value="Chromosome 6"/>
</dbReference>
<evidence type="ECO:0000313" key="2">
    <source>
        <dbReference type="Proteomes" id="UP000245464"/>
    </source>
</evidence>
<dbReference type="EMBL" id="NQIK02000006">
    <property type="protein sequence ID" value="KAF7569123.1"/>
    <property type="molecule type" value="Genomic_DNA"/>
</dbReference>
<dbReference type="AlphaFoldDB" id="A0A2W1F2H8"/>
<sequence>MFKPPLQHTRIIVRSPIYFPKRGLESSSASDHTNHVNQVVNEFQAAQGITNAGRVINEICQRLAKDRLTTQTEQLIWLARYSLDASEAHKHNVDGNGKPAVQEQPKIADNGKQPATCEEDDKQARGVASVNVDSLPGLTGHEKVIVGHHCGFDQMCWKLWGPQRGIGDIYNGLHKYNGYEIRGYTKHLNLVRGKGLICLCGSGKIAESTLILRKKPSKLQGKLMDIYSVAQSIK</sequence>
<gene>
    <name evidence="1" type="ORF">PtrM4_115380</name>
</gene>
<comment type="caution">
    <text evidence="1">The sequence shown here is derived from an EMBL/GenBank/DDBJ whole genome shotgun (WGS) entry which is preliminary data.</text>
</comment>
<organism evidence="1 2">
    <name type="scientific">Pyrenophora tritici-repentis</name>
    <dbReference type="NCBI Taxonomy" id="45151"/>
    <lineage>
        <taxon>Eukaryota</taxon>
        <taxon>Fungi</taxon>
        <taxon>Dikarya</taxon>
        <taxon>Ascomycota</taxon>
        <taxon>Pezizomycotina</taxon>
        <taxon>Dothideomycetes</taxon>
        <taxon>Pleosporomycetidae</taxon>
        <taxon>Pleosporales</taxon>
        <taxon>Pleosporineae</taxon>
        <taxon>Pleosporaceae</taxon>
        <taxon>Pyrenophora</taxon>
    </lineage>
</organism>
<dbReference type="RefSeq" id="XP_065961352.1">
    <property type="nucleotide sequence ID" value="XM_066108167.1"/>
</dbReference>